<dbReference type="KEGG" id="est:DN752_22930"/>
<name>A0A2Z4IPD7_9BACT</name>
<evidence type="ECO:0000256" key="1">
    <source>
        <dbReference type="ARBA" id="ARBA00023015"/>
    </source>
</evidence>
<dbReference type="AlphaFoldDB" id="A0A2Z4IPD7"/>
<dbReference type="Gene3D" id="1.10.260.40">
    <property type="entry name" value="lambda repressor-like DNA-binding domains"/>
    <property type="match status" value="1"/>
</dbReference>
<dbReference type="RefSeq" id="WP_112786137.1">
    <property type="nucleotide sequence ID" value="NZ_CP030041.1"/>
</dbReference>
<dbReference type="OrthoDB" id="867148at2"/>
<dbReference type="SMART" id="SM00354">
    <property type="entry name" value="HTH_LACI"/>
    <property type="match status" value="1"/>
</dbReference>
<dbReference type="Gene3D" id="3.40.50.2300">
    <property type="match status" value="2"/>
</dbReference>
<proteinExistence type="predicted"/>
<keyword evidence="6" id="KW-1185">Reference proteome</keyword>
<reference evidence="5 6" key="1">
    <citation type="submission" date="2018-06" db="EMBL/GenBank/DDBJ databases">
        <title>Echinicola strongylocentroti sp. nov., isolated from a sea urchin Strongylocentrotus intermedius.</title>
        <authorList>
            <person name="Bae S.S."/>
        </authorList>
    </citation>
    <scope>NUCLEOTIDE SEQUENCE [LARGE SCALE GENOMIC DNA]</scope>
    <source>
        <strain evidence="5 6">MEBiC08714</strain>
    </source>
</reference>
<dbReference type="Proteomes" id="UP000248688">
    <property type="component" value="Chromosome"/>
</dbReference>
<dbReference type="InterPro" id="IPR028082">
    <property type="entry name" value="Peripla_BP_I"/>
</dbReference>
<dbReference type="SUPFAM" id="SSF53822">
    <property type="entry name" value="Periplasmic binding protein-like I"/>
    <property type="match status" value="1"/>
</dbReference>
<evidence type="ECO:0000313" key="6">
    <source>
        <dbReference type="Proteomes" id="UP000248688"/>
    </source>
</evidence>
<dbReference type="Pfam" id="PF00356">
    <property type="entry name" value="LacI"/>
    <property type="match status" value="1"/>
</dbReference>
<evidence type="ECO:0000256" key="2">
    <source>
        <dbReference type="ARBA" id="ARBA00023125"/>
    </source>
</evidence>
<dbReference type="GO" id="GO:0000976">
    <property type="term" value="F:transcription cis-regulatory region binding"/>
    <property type="evidence" value="ECO:0007669"/>
    <property type="project" value="TreeGrafter"/>
</dbReference>
<evidence type="ECO:0000313" key="5">
    <source>
        <dbReference type="EMBL" id="AWW32765.1"/>
    </source>
</evidence>
<evidence type="ECO:0000256" key="3">
    <source>
        <dbReference type="ARBA" id="ARBA00023163"/>
    </source>
</evidence>
<dbReference type="PROSITE" id="PS50932">
    <property type="entry name" value="HTH_LACI_2"/>
    <property type="match status" value="1"/>
</dbReference>
<evidence type="ECO:0000259" key="4">
    <source>
        <dbReference type="PROSITE" id="PS50932"/>
    </source>
</evidence>
<dbReference type="InterPro" id="IPR000843">
    <property type="entry name" value="HTH_LacI"/>
</dbReference>
<dbReference type="CDD" id="cd01392">
    <property type="entry name" value="HTH_LacI"/>
    <property type="match status" value="1"/>
</dbReference>
<accession>A0A2Z4IPD7</accession>
<dbReference type="InterPro" id="IPR010982">
    <property type="entry name" value="Lambda_DNA-bd_dom_sf"/>
</dbReference>
<keyword evidence="2" id="KW-0238">DNA-binding</keyword>
<gene>
    <name evidence="5" type="ORF">DN752_22930</name>
</gene>
<dbReference type="SUPFAM" id="SSF47413">
    <property type="entry name" value="lambda repressor-like DNA-binding domains"/>
    <property type="match status" value="1"/>
</dbReference>
<sequence length="340" mass="38634">MAKKKISITDIAKDLNVSITTVSFILNKKAKGKISEEVIKKVEDYVKKVGYKPNQLAQGLRTGKSNIIVFMVEDISDAFFSSIARLMEEKSYQNGYKLIFCSTENDPDKTRDLIQMFKDRQVDGYIITPPDGFEKDIKSLADDGHPLVLFDRYFADLDVSHVVINNQESTFLSLKHMIEGGFRNIGFVTLESGQSQMVDRLEGYDRAVSLYGLSNYTLRINFKDFKTLKAYNIIEDFLDENPNLDGLFFATNYLAKSGLRVLKNRNITIPDQVGVMSFDDNEVFELYTPQISCLSQPIESIAEKLMEIMLKQLKNTNSNGHIIHSELPGNLVIRQSSFKN</sequence>
<dbReference type="InterPro" id="IPR046335">
    <property type="entry name" value="LacI/GalR-like_sensor"/>
</dbReference>
<dbReference type="EMBL" id="CP030041">
    <property type="protein sequence ID" value="AWW32765.1"/>
    <property type="molecule type" value="Genomic_DNA"/>
</dbReference>
<feature type="domain" description="HTH lacI-type" evidence="4">
    <location>
        <begin position="6"/>
        <end position="62"/>
    </location>
</feature>
<protein>
    <submittedName>
        <fullName evidence="5">LacI family transcriptional regulator</fullName>
    </submittedName>
</protein>
<dbReference type="GO" id="GO:0003700">
    <property type="term" value="F:DNA-binding transcription factor activity"/>
    <property type="evidence" value="ECO:0007669"/>
    <property type="project" value="TreeGrafter"/>
</dbReference>
<keyword evidence="1" id="KW-0805">Transcription regulation</keyword>
<keyword evidence="3" id="KW-0804">Transcription</keyword>
<dbReference type="PANTHER" id="PTHR30146">
    <property type="entry name" value="LACI-RELATED TRANSCRIPTIONAL REPRESSOR"/>
    <property type="match status" value="1"/>
</dbReference>
<dbReference type="Pfam" id="PF13377">
    <property type="entry name" value="Peripla_BP_3"/>
    <property type="match status" value="1"/>
</dbReference>
<organism evidence="5 6">
    <name type="scientific">Echinicola strongylocentroti</name>
    <dbReference type="NCBI Taxonomy" id="1795355"/>
    <lineage>
        <taxon>Bacteria</taxon>
        <taxon>Pseudomonadati</taxon>
        <taxon>Bacteroidota</taxon>
        <taxon>Cytophagia</taxon>
        <taxon>Cytophagales</taxon>
        <taxon>Cyclobacteriaceae</taxon>
        <taxon>Echinicola</taxon>
    </lineage>
</organism>
<dbReference type="PANTHER" id="PTHR30146:SF109">
    <property type="entry name" value="HTH-TYPE TRANSCRIPTIONAL REGULATOR GALS"/>
    <property type="match status" value="1"/>
</dbReference>